<evidence type="ECO:0000313" key="2">
    <source>
        <dbReference type="Proteomes" id="UP001597461"/>
    </source>
</evidence>
<dbReference type="EMBL" id="JBHULL010000003">
    <property type="protein sequence ID" value="MFD2581526.1"/>
    <property type="molecule type" value="Genomic_DNA"/>
</dbReference>
<name>A0ABW5MFM0_9SPHI</name>
<proteinExistence type="predicted"/>
<organism evidence="1 2">
    <name type="scientific">Pedobacter vanadiisoli</name>
    <dbReference type="NCBI Taxonomy" id="1761975"/>
    <lineage>
        <taxon>Bacteria</taxon>
        <taxon>Pseudomonadati</taxon>
        <taxon>Bacteroidota</taxon>
        <taxon>Sphingobacteriia</taxon>
        <taxon>Sphingobacteriales</taxon>
        <taxon>Sphingobacteriaceae</taxon>
        <taxon>Pedobacter</taxon>
    </lineage>
</organism>
<reference evidence="2" key="1">
    <citation type="journal article" date="2019" name="Int. J. Syst. Evol. Microbiol.">
        <title>The Global Catalogue of Microorganisms (GCM) 10K type strain sequencing project: providing services to taxonomists for standard genome sequencing and annotation.</title>
        <authorList>
            <consortium name="The Broad Institute Genomics Platform"/>
            <consortium name="The Broad Institute Genome Sequencing Center for Infectious Disease"/>
            <person name="Wu L."/>
            <person name="Ma J."/>
        </authorList>
    </citation>
    <scope>NUCLEOTIDE SEQUENCE [LARGE SCALE GENOMIC DNA]</scope>
    <source>
        <strain evidence="2">KCTC 42866</strain>
    </source>
</reference>
<sequence length="117" mass="13561">MALTKREKKILADFGNDPNYRIETNARNQIIAVQLKPEKSDMQRFIEGEEFTLKLFAFDKIRFRFDEKQSLILNESGADPIPVLAAFVGGFLYKQENGHTSRILFTDVNFINNDQLF</sequence>
<evidence type="ECO:0000313" key="1">
    <source>
        <dbReference type="EMBL" id="MFD2581526.1"/>
    </source>
</evidence>
<protein>
    <submittedName>
        <fullName evidence="1">Uncharacterized protein</fullName>
    </submittedName>
</protein>
<dbReference type="RefSeq" id="WP_379074952.1">
    <property type="nucleotide sequence ID" value="NZ_JBHULL010000003.1"/>
</dbReference>
<keyword evidence="2" id="KW-1185">Reference proteome</keyword>
<dbReference type="Proteomes" id="UP001597461">
    <property type="component" value="Unassembled WGS sequence"/>
</dbReference>
<accession>A0ABW5MFM0</accession>
<gene>
    <name evidence="1" type="ORF">ACFSR6_03430</name>
</gene>
<comment type="caution">
    <text evidence="1">The sequence shown here is derived from an EMBL/GenBank/DDBJ whole genome shotgun (WGS) entry which is preliminary data.</text>
</comment>